<accession>A0A2P2Q6X1</accession>
<proteinExistence type="predicted"/>
<reference evidence="1" key="1">
    <citation type="submission" date="2018-02" db="EMBL/GenBank/DDBJ databases">
        <title>Rhizophora mucronata_Transcriptome.</title>
        <authorList>
            <person name="Meera S.P."/>
            <person name="Sreeshan A."/>
            <person name="Augustine A."/>
        </authorList>
    </citation>
    <scope>NUCLEOTIDE SEQUENCE</scope>
    <source>
        <tissue evidence="1">Leaf</tissue>
    </source>
</reference>
<protein>
    <submittedName>
        <fullName evidence="1">Uncharacterized protein</fullName>
    </submittedName>
</protein>
<dbReference type="AlphaFoldDB" id="A0A2P2Q6X1"/>
<dbReference type="EMBL" id="GGEC01082216">
    <property type="protein sequence ID" value="MBX62700.1"/>
    <property type="molecule type" value="Transcribed_RNA"/>
</dbReference>
<organism evidence="1">
    <name type="scientific">Rhizophora mucronata</name>
    <name type="common">Asiatic mangrove</name>
    <dbReference type="NCBI Taxonomy" id="61149"/>
    <lineage>
        <taxon>Eukaryota</taxon>
        <taxon>Viridiplantae</taxon>
        <taxon>Streptophyta</taxon>
        <taxon>Embryophyta</taxon>
        <taxon>Tracheophyta</taxon>
        <taxon>Spermatophyta</taxon>
        <taxon>Magnoliopsida</taxon>
        <taxon>eudicotyledons</taxon>
        <taxon>Gunneridae</taxon>
        <taxon>Pentapetalae</taxon>
        <taxon>rosids</taxon>
        <taxon>fabids</taxon>
        <taxon>Malpighiales</taxon>
        <taxon>Rhizophoraceae</taxon>
        <taxon>Rhizophora</taxon>
    </lineage>
</organism>
<evidence type="ECO:0000313" key="1">
    <source>
        <dbReference type="EMBL" id="MBX62700.1"/>
    </source>
</evidence>
<sequence>MNTLCHPKTNLEHLQLAALMLISTLTNFKTHYHNLICFHDSRVFFFQDH</sequence>
<name>A0A2P2Q6X1_RHIMU</name>